<name>A0AAD7RRL0_9TELE</name>
<evidence type="ECO:0000256" key="1">
    <source>
        <dbReference type="SAM" id="MobiDB-lite"/>
    </source>
</evidence>
<feature type="region of interest" description="Disordered" evidence="1">
    <location>
        <begin position="82"/>
        <end position="117"/>
    </location>
</feature>
<feature type="region of interest" description="Disordered" evidence="1">
    <location>
        <begin position="1"/>
        <end position="55"/>
    </location>
</feature>
<accession>A0AAD7RRL0</accession>
<evidence type="ECO:0000313" key="2">
    <source>
        <dbReference type="EMBL" id="KAJ8389079.1"/>
    </source>
</evidence>
<organism evidence="2 3">
    <name type="scientific">Aldrovandia affinis</name>
    <dbReference type="NCBI Taxonomy" id="143900"/>
    <lineage>
        <taxon>Eukaryota</taxon>
        <taxon>Metazoa</taxon>
        <taxon>Chordata</taxon>
        <taxon>Craniata</taxon>
        <taxon>Vertebrata</taxon>
        <taxon>Euteleostomi</taxon>
        <taxon>Actinopterygii</taxon>
        <taxon>Neopterygii</taxon>
        <taxon>Teleostei</taxon>
        <taxon>Notacanthiformes</taxon>
        <taxon>Halosauridae</taxon>
        <taxon>Aldrovandia</taxon>
    </lineage>
</organism>
<proteinExistence type="predicted"/>
<reference evidence="2" key="1">
    <citation type="journal article" date="2023" name="Science">
        <title>Genome structures resolve the early diversification of teleost fishes.</title>
        <authorList>
            <person name="Parey E."/>
            <person name="Louis A."/>
            <person name="Montfort J."/>
            <person name="Bouchez O."/>
            <person name="Roques C."/>
            <person name="Iampietro C."/>
            <person name="Lluch J."/>
            <person name="Castinel A."/>
            <person name="Donnadieu C."/>
            <person name="Desvignes T."/>
            <person name="Floi Bucao C."/>
            <person name="Jouanno E."/>
            <person name="Wen M."/>
            <person name="Mejri S."/>
            <person name="Dirks R."/>
            <person name="Jansen H."/>
            <person name="Henkel C."/>
            <person name="Chen W.J."/>
            <person name="Zahm M."/>
            <person name="Cabau C."/>
            <person name="Klopp C."/>
            <person name="Thompson A.W."/>
            <person name="Robinson-Rechavi M."/>
            <person name="Braasch I."/>
            <person name="Lecointre G."/>
            <person name="Bobe J."/>
            <person name="Postlethwait J.H."/>
            <person name="Berthelot C."/>
            <person name="Roest Crollius H."/>
            <person name="Guiguen Y."/>
        </authorList>
    </citation>
    <scope>NUCLEOTIDE SEQUENCE</scope>
    <source>
        <strain evidence="2">NC1722</strain>
    </source>
</reference>
<protein>
    <submittedName>
        <fullName evidence="2">Uncharacterized protein</fullName>
    </submittedName>
</protein>
<sequence>MPPTERRKPRGAEQTLPCSAVPLSGGVLGTLPVAPNDQAARRAGEASAEERNRERYPLCTAAISQNALPDGRTRHTHLPVPILAQDTELAKPGYGTGHRTDRSESSSRRPDYVPPGVWVCPGGFDAKRVPRSAGHK</sequence>
<dbReference type="Proteomes" id="UP001221898">
    <property type="component" value="Unassembled WGS sequence"/>
</dbReference>
<feature type="compositionally biased region" description="Basic and acidic residues" evidence="1">
    <location>
        <begin position="98"/>
        <end position="111"/>
    </location>
</feature>
<dbReference type="EMBL" id="JAINUG010000186">
    <property type="protein sequence ID" value="KAJ8389079.1"/>
    <property type="molecule type" value="Genomic_DNA"/>
</dbReference>
<keyword evidence="3" id="KW-1185">Reference proteome</keyword>
<dbReference type="AlphaFoldDB" id="A0AAD7RRL0"/>
<comment type="caution">
    <text evidence="2">The sequence shown here is derived from an EMBL/GenBank/DDBJ whole genome shotgun (WGS) entry which is preliminary data.</text>
</comment>
<evidence type="ECO:0000313" key="3">
    <source>
        <dbReference type="Proteomes" id="UP001221898"/>
    </source>
</evidence>
<gene>
    <name evidence="2" type="ORF">AAFF_G00122850</name>
</gene>
<feature type="compositionally biased region" description="Basic and acidic residues" evidence="1">
    <location>
        <begin position="39"/>
        <end position="55"/>
    </location>
</feature>